<dbReference type="PANTHER" id="PTHR33164">
    <property type="entry name" value="TRANSCRIPTIONAL REGULATOR, MARR FAMILY"/>
    <property type="match status" value="1"/>
</dbReference>
<dbReference type="PANTHER" id="PTHR33164:SF64">
    <property type="entry name" value="TRANSCRIPTIONAL REGULATOR SLYA"/>
    <property type="match status" value="1"/>
</dbReference>
<dbReference type="GO" id="GO:0006950">
    <property type="term" value="P:response to stress"/>
    <property type="evidence" value="ECO:0007669"/>
    <property type="project" value="TreeGrafter"/>
</dbReference>
<comment type="caution">
    <text evidence="6">The sequence shown here is derived from an EMBL/GenBank/DDBJ whole genome shotgun (WGS) entry which is preliminary data.</text>
</comment>
<dbReference type="InterPro" id="IPR000835">
    <property type="entry name" value="HTH_MarR-typ"/>
</dbReference>
<dbReference type="PROSITE" id="PS01117">
    <property type="entry name" value="HTH_MARR_1"/>
    <property type="match status" value="1"/>
</dbReference>
<evidence type="ECO:0000313" key="6">
    <source>
        <dbReference type="EMBL" id="PWK95625.1"/>
    </source>
</evidence>
<evidence type="ECO:0000313" key="8">
    <source>
        <dbReference type="Proteomes" id="UP001197236"/>
    </source>
</evidence>
<gene>
    <name evidence="6" type="ORF">C7431_10725</name>
    <name evidence="5" type="ORF">KYI95_12425</name>
</gene>
<evidence type="ECO:0000256" key="1">
    <source>
        <dbReference type="ARBA" id="ARBA00023015"/>
    </source>
</evidence>
<dbReference type="Proteomes" id="UP001197236">
    <property type="component" value="Unassembled WGS sequence"/>
</dbReference>
<reference evidence="6 7" key="1">
    <citation type="submission" date="2018-05" db="EMBL/GenBank/DDBJ databases">
        <title>Genomic Encyclopedia of Type Strains, Phase IV (KMG-V): Genome sequencing to study the core and pangenomes of soil and plant-associated prokaryotes.</title>
        <authorList>
            <person name="Whitman W."/>
        </authorList>
    </citation>
    <scope>NUCLEOTIDE SEQUENCE [LARGE SCALE GENOMIC DNA]</scope>
    <source>
        <strain evidence="6 7">PNA 200-10</strain>
    </source>
</reference>
<dbReference type="PROSITE" id="PS50995">
    <property type="entry name" value="HTH_MARR_2"/>
    <property type="match status" value="1"/>
</dbReference>
<evidence type="ECO:0000256" key="3">
    <source>
        <dbReference type="ARBA" id="ARBA00023163"/>
    </source>
</evidence>
<dbReference type="SMART" id="SM00347">
    <property type="entry name" value="HTH_MARR"/>
    <property type="match status" value="1"/>
</dbReference>
<keyword evidence="8" id="KW-1185">Reference proteome</keyword>
<dbReference type="OrthoDB" id="8594189at2"/>
<dbReference type="GeneID" id="99739045"/>
<dbReference type="InterPro" id="IPR036390">
    <property type="entry name" value="WH_DNA-bd_sf"/>
</dbReference>
<dbReference type="GO" id="GO:0003700">
    <property type="term" value="F:DNA-binding transcription factor activity"/>
    <property type="evidence" value="ECO:0007669"/>
    <property type="project" value="InterPro"/>
</dbReference>
<dbReference type="GO" id="GO:0003677">
    <property type="term" value="F:DNA binding"/>
    <property type="evidence" value="ECO:0007669"/>
    <property type="project" value="UniProtKB-KW"/>
</dbReference>
<name>A0A2V2BJM5_9GAMM</name>
<accession>A0A2V2BJM5</accession>
<keyword evidence="1" id="KW-0805">Transcription regulation</keyword>
<dbReference type="EMBL" id="JAHVXZ010000005">
    <property type="protein sequence ID" value="MBW1257989.1"/>
    <property type="molecule type" value="Genomic_DNA"/>
</dbReference>
<dbReference type="InterPro" id="IPR039422">
    <property type="entry name" value="MarR/SlyA-like"/>
</dbReference>
<dbReference type="Proteomes" id="UP000245981">
    <property type="component" value="Unassembled WGS sequence"/>
</dbReference>
<dbReference type="Gene3D" id="1.10.10.10">
    <property type="entry name" value="Winged helix-like DNA-binding domain superfamily/Winged helix DNA-binding domain"/>
    <property type="match status" value="1"/>
</dbReference>
<dbReference type="STRING" id="574096.HA38_04280"/>
<proteinExistence type="predicted"/>
<evidence type="ECO:0000313" key="7">
    <source>
        <dbReference type="Proteomes" id="UP000245981"/>
    </source>
</evidence>
<evidence type="ECO:0000313" key="5">
    <source>
        <dbReference type="EMBL" id="MBW1257989.1"/>
    </source>
</evidence>
<keyword evidence="3" id="KW-0804">Transcription</keyword>
<evidence type="ECO:0000259" key="4">
    <source>
        <dbReference type="PROSITE" id="PS50995"/>
    </source>
</evidence>
<organism evidence="6 7">
    <name type="scientific">Pantoea allii</name>
    <dbReference type="NCBI Taxonomy" id="574096"/>
    <lineage>
        <taxon>Bacteria</taxon>
        <taxon>Pseudomonadati</taxon>
        <taxon>Pseudomonadota</taxon>
        <taxon>Gammaproteobacteria</taxon>
        <taxon>Enterobacterales</taxon>
        <taxon>Erwiniaceae</taxon>
        <taxon>Pantoea</taxon>
    </lineage>
</organism>
<dbReference type="InterPro" id="IPR023187">
    <property type="entry name" value="Tscrpt_reg_MarR-type_CS"/>
</dbReference>
<keyword evidence="2 6" id="KW-0238">DNA-binding</keyword>
<dbReference type="EMBL" id="QGHF01000007">
    <property type="protein sequence ID" value="PWK95625.1"/>
    <property type="molecule type" value="Genomic_DNA"/>
</dbReference>
<feature type="domain" description="HTH marR-type" evidence="4">
    <location>
        <begin position="7"/>
        <end position="136"/>
    </location>
</feature>
<dbReference type="SUPFAM" id="SSF46785">
    <property type="entry name" value="Winged helix' DNA-binding domain"/>
    <property type="match status" value="1"/>
</dbReference>
<dbReference type="AlphaFoldDB" id="A0A2V2BJM5"/>
<dbReference type="InterPro" id="IPR036388">
    <property type="entry name" value="WH-like_DNA-bd_sf"/>
</dbReference>
<sequence>MSQPKMKDADYALLANFRATLRTFIAFSESQARSVGLTPQQHQALLTIRGSGAATATVGYVAERLILKPHSASGLISRLEEAGLITREADAADQRRMALKLTPQAEGLLEALSLAHIEELKTLKPLLVNLVDDFGG</sequence>
<reference evidence="5 8" key="2">
    <citation type="submission" date="2021-07" db="EMBL/GenBank/DDBJ databases">
        <title>A novel phosphonate cluster across the Pantoea species complex is important for pathogenicity in onion.</title>
        <authorList>
            <person name="Zhao M."/>
            <person name="Stice S."/>
            <person name="Shin G.Y."/>
            <person name="Coutinho T."/>
            <person name="Gitaitis R."/>
            <person name="Kvitko B."/>
            <person name="Dutta B."/>
        </authorList>
    </citation>
    <scope>NUCLEOTIDE SEQUENCE [LARGE SCALE GENOMIC DNA]</scope>
    <source>
        <strain evidence="5 8">BD 382</strain>
    </source>
</reference>
<dbReference type="Pfam" id="PF12802">
    <property type="entry name" value="MarR_2"/>
    <property type="match status" value="1"/>
</dbReference>
<evidence type="ECO:0000256" key="2">
    <source>
        <dbReference type="ARBA" id="ARBA00023125"/>
    </source>
</evidence>
<dbReference type="RefSeq" id="WP_063876901.1">
    <property type="nucleotide sequence ID" value="NZ_CP125959.1"/>
</dbReference>
<protein>
    <submittedName>
        <fullName evidence="5 6">MarR family transcriptional regulator</fullName>
    </submittedName>
</protein>